<dbReference type="VEuPathDB" id="FungiDB:SPPG_07934"/>
<dbReference type="EMBL" id="KQ257467">
    <property type="protein sequence ID" value="KNC96725.1"/>
    <property type="molecule type" value="Genomic_DNA"/>
</dbReference>
<keyword evidence="2" id="KW-1185">Reference proteome</keyword>
<dbReference type="Proteomes" id="UP000053201">
    <property type="component" value="Unassembled WGS sequence"/>
</dbReference>
<dbReference type="OrthoDB" id="2092970at2759"/>
<evidence type="ECO:0000313" key="2">
    <source>
        <dbReference type="Proteomes" id="UP000053201"/>
    </source>
</evidence>
<protein>
    <submittedName>
        <fullName evidence="1">Uncharacterized protein</fullName>
    </submittedName>
</protein>
<organism evidence="1 2">
    <name type="scientific">Spizellomyces punctatus (strain DAOM BR117)</name>
    <dbReference type="NCBI Taxonomy" id="645134"/>
    <lineage>
        <taxon>Eukaryota</taxon>
        <taxon>Fungi</taxon>
        <taxon>Fungi incertae sedis</taxon>
        <taxon>Chytridiomycota</taxon>
        <taxon>Chytridiomycota incertae sedis</taxon>
        <taxon>Chytridiomycetes</taxon>
        <taxon>Spizellomycetales</taxon>
        <taxon>Spizellomycetaceae</taxon>
        <taxon>Spizellomyces</taxon>
    </lineage>
</organism>
<proteinExistence type="predicted"/>
<dbReference type="InParanoid" id="A0A0L0H5E2"/>
<reference evidence="1 2" key="1">
    <citation type="submission" date="2009-08" db="EMBL/GenBank/DDBJ databases">
        <title>The Genome Sequence of Spizellomyces punctatus strain DAOM BR117.</title>
        <authorList>
            <consortium name="The Broad Institute Genome Sequencing Platform"/>
            <person name="Russ C."/>
            <person name="Cuomo C."/>
            <person name="Shea T."/>
            <person name="Young S.K."/>
            <person name="Zeng Q."/>
            <person name="Koehrsen M."/>
            <person name="Haas B."/>
            <person name="Borodovsky M."/>
            <person name="Guigo R."/>
            <person name="Alvarado L."/>
            <person name="Berlin A."/>
            <person name="Bochicchio J."/>
            <person name="Borenstein D."/>
            <person name="Chapman S."/>
            <person name="Chen Z."/>
            <person name="Engels R."/>
            <person name="Freedman E."/>
            <person name="Gellesch M."/>
            <person name="Goldberg J."/>
            <person name="Griggs A."/>
            <person name="Gujja S."/>
            <person name="Heiman D."/>
            <person name="Hepburn T."/>
            <person name="Howarth C."/>
            <person name="Jen D."/>
            <person name="Larson L."/>
            <person name="Lewis B."/>
            <person name="Mehta T."/>
            <person name="Park D."/>
            <person name="Pearson M."/>
            <person name="Roberts A."/>
            <person name="Saif S."/>
            <person name="Shenoy N."/>
            <person name="Sisk P."/>
            <person name="Stolte C."/>
            <person name="Sykes S."/>
            <person name="Thomson T."/>
            <person name="Walk T."/>
            <person name="White J."/>
            <person name="Yandava C."/>
            <person name="Burger G."/>
            <person name="Gray M.W."/>
            <person name="Holland P.W.H."/>
            <person name="King N."/>
            <person name="Lang F.B.F."/>
            <person name="Roger A.J."/>
            <person name="Ruiz-Trillo I."/>
            <person name="Lander E."/>
            <person name="Nusbaum C."/>
        </authorList>
    </citation>
    <scope>NUCLEOTIDE SEQUENCE [LARGE SCALE GENOMIC DNA]</scope>
    <source>
        <strain evidence="1 2">DAOM BR117</strain>
    </source>
</reference>
<dbReference type="AlphaFoldDB" id="A0A0L0H5E2"/>
<gene>
    <name evidence="1" type="ORF">SPPG_07934</name>
</gene>
<dbReference type="GeneID" id="27691117"/>
<dbReference type="RefSeq" id="XP_016604765.1">
    <property type="nucleotide sequence ID" value="XM_016756084.1"/>
</dbReference>
<evidence type="ECO:0000313" key="1">
    <source>
        <dbReference type="EMBL" id="KNC96725.1"/>
    </source>
</evidence>
<sequence>MQKSQQPSNETLVPRQTGIKYTDPVSVAVHTYLRTGMLPPTDIDVPIPGPDYGPGEGMTGCITQADIKYFSRDWYIGCDGELYHKNEGPGPVRFDADQGKGFIDKIKEKVLPKPEPFHDWND</sequence>
<accession>A0A0L0H5E2</accession>
<name>A0A0L0H5E2_SPIPD</name>